<gene>
    <name evidence="2" type="ORF">FGL95_24950</name>
</gene>
<dbReference type="GO" id="GO:0008237">
    <property type="term" value="F:metallopeptidase activity"/>
    <property type="evidence" value="ECO:0007669"/>
    <property type="project" value="UniProtKB-KW"/>
</dbReference>
<reference evidence="2 3" key="2">
    <citation type="submission" date="2020-06" db="EMBL/GenBank/DDBJ databases">
        <title>Antribacter stalactiti gen. nov., sp. nov., a new member of the family Nacardiaceae isolated from a cave.</title>
        <authorList>
            <person name="Kim I.S."/>
        </authorList>
    </citation>
    <scope>NUCLEOTIDE SEQUENCE [LARGE SCALE GENOMIC DNA]</scope>
    <source>
        <strain evidence="2 3">YC2-7</strain>
    </source>
</reference>
<dbReference type="InterPro" id="IPR003675">
    <property type="entry name" value="Rce1/LyrA-like_dom"/>
</dbReference>
<dbReference type="AlphaFoldDB" id="A0A848KRT2"/>
<evidence type="ECO:0000259" key="1">
    <source>
        <dbReference type="Pfam" id="PF02517"/>
    </source>
</evidence>
<dbReference type="RefSeq" id="WP_169592381.1">
    <property type="nucleotide sequence ID" value="NZ_VCQU01000010.1"/>
</dbReference>
<keyword evidence="2" id="KW-0645">Protease</keyword>
<dbReference type="EMBL" id="VCQU01000010">
    <property type="protein sequence ID" value="NMN98297.1"/>
    <property type="molecule type" value="Genomic_DNA"/>
</dbReference>
<feature type="domain" description="CAAX prenyl protease 2/Lysostaphin resistance protein A-like" evidence="1">
    <location>
        <begin position="113"/>
        <end position="209"/>
    </location>
</feature>
<accession>A0A848KRT2</accession>
<dbReference type="GO" id="GO:0006508">
    <property type="term" value="P:proteolysis"/>
    <property type="evidence" value="ECO:0007669"/>
    <property type="project" value="UniProtKB-KW"/>
</dbReference>
<dbReference type="GO" id="GO:0004175">
    <property type="term" value="F:endopeptidase activity"/>
    <property type="evidence" value="ECO:0007669"/>
    <property type="project" value="UniProtKB-ARBA"/>
</dbReference>
<protein>
    <submittedName>
        <fullName evidence="2">CPBP family intramembrane metalloprotease</fullName>
    </submittedName>
</protein>
<comment type="caution">
    <text evidence="2">The sequence shown here is derived from an EMBL/GenBank/DDBJ whole genome shotgun (WGS) entry which is preliminary data.</text>
</comment>
<proteinExistence type="predicted"/>
<keyword evidence="2" id="KW-0482">Metalloprotease</keyword>
<organism evidence="2 3">
    <name type="scientific">Antrihabitans stalactiti</name>
    <dbReference type="NCBI Taxonomy" id="2584121"/>
    <lineage>
        <taxon>Bacteria</taxon>
        <taxon>Bacillati</taxon>
        <taxon>Actinomycetota</taxon>
        <taxon>Actinomycetes</taxon>
        <taxon>Mycobacteriales</taxon>
        <taxon>Nocardiaceae</taxon>
        <taxon>Antrihabitans</taxon>
    </lineage>
</organism>
<dbReference type="Proteomes" id="UP000535543">
    <property type="component" value="Unassembled WGS sequence"/>
</dbReference>
<evidence type="ECO:0000313" key="2">
    <source>
        <dbReference type="EMBL" id="NMN98297.1"/>
    </source>
</evidence>
<dbReference type="GO" id="GO:0080120">
    <property type="term" value="P:CAAX-box protein maturation"/>
    <property type="evidence" value="ECO:0007669"/>
    <property type="project" value="UniProtKB-ARBA"/>
</dbReference>
<sequence length="223" mass="23874">MAASPMAAPRWRRVLTTSIPIAVPLCMHPIFQVTARRFGPARGYQAGFAIYWATCWGLAAVVAGPRRLAPLWQVRTTSLPDPKSLAWAALLVPPAGAITTQLVPHVRRAGPSAIVTAVGVGTTNALAEEVLWRGLPVTIYPDDPVLGWLLPAVGFTAWHIIPLQEGGAPRGRWTAILLGAACIGLGNGWIAYKTHSLNDVLVSHAITDSCGVESARTRWVRGR</sequence>
<keyword evidence="3" id="KW-1185">Reference proteome</keyword>
<reference evidence="2 3" key="1">
    <citation type="submission" date="2019-05" db="EMBL/GenBank/DDBJ databases">
        <authorList>
            <person name="Lee S.D."/>
        </authorList>
    </citation>
    <scope>NUCLEOTIDE SEQUENCE [LARGE SCALE GENOMIC DNA]</scope>
    <source>
        <strain evidence="2 3">YC2-7</strain>
    </source>
</reference>
<keyword evidence="2" id="KW-0378">Hydrolase</keyword>
<dbReference type="Pfam" id="PF02517">
    <property type="entry name" value="Rce1-like"/>
    <property type="match status" value="1"/>
</dbReference>
<evidence type="ECO:0000313" key="3">
    <source>
        <dbReference type="Proteomes" id="UP000535543"/>
    </source>
</evidence>
<name>A0A848KRT2_9NOCA</name>